<organism evidence="3 4">
    <name type="scientific">Chionoecetes opilio</name>
    <name type="common">Atlantic snow crab</name>
    <name type="synonym">Cancer opilio</name>
    <dbReference type="NCBI Taxonomy" id="41210"/>
    <lineage>
        <taxon>Eukaryota</taxon>
        <taxon>Metazoa</taxon>
        <taxon>Ecdysozoa</taxon>
        <taxon>Arthropoda</taxon>
        <taxon>Crustacea</taxon>
        <taxon>Multicrustacea</taxon>
        <taxon>Malacostraca</taxon>
        <taxon>Eumalacostraca</taxon>
        <taxon>Eucarida</taxon>
        <taxon>Decapoda</taxon>
        <taxon>Pleocyemata</taxon>
        <taxon>Brachyura</taxon>
        <taxon>Eubrachyura</taxon>
        <taxon>Majoidea</taxon>
        <taxon>Majidae</taxon>
        <taxon>Chionoecetes</taxon>
    </lineage>
</organism>
<evidence type="ECO:0000313" key="4">
    <source>
        <dbReference type="Proteomes" id="UP000770661"/>
    </source>
</evidence>
<comment type="caution">
    <text evidence="3">The sequence shown here is derived from an EMBL/GenBank/DDBJ whole genome shotgun (WGS) entry which is preliminary data.</text>
</comment>
<accession>A0A8J4XNW3</accession>
<protein>
    <submittedName>
        <fullName evidence="3">F-box only protein 21</fullName>
    </submittedName>
</protein>
<name>A0A8J4XNW3_CHIOP</name>
<dbReference type="GO" id="GO:0003677">
    <property type="term" value="F:DNA binding"/>
    <property type="evidence" value="ECO:0007669"/>
    <property type="project" value="InterPro"/>
</dbReference>
<dbReference type="InterPro" id="IPR011722">
    <property type="entry name" value="Hemimethylated_DNA-bd_dom"/>
</dbReference>
<reference evidence="3" key="1">
    <citation type="submission" date="2020-07" db="EMBL/GenBank/DDBJ databases">
        <title>The High-quality genome of the commercially important snow crab, Chionoecetes opilio.</title>
        <authorList>
            <person name="Jeong J.-H."/>
            <person name="Ryu S."/>
        </authorList>
    </citation>
    <scope>NUCLEOTIDE SEQUENCE</scope>
    <source>
        <strain evidence="3">MADBK_172401_WGS</strain>
        <tissue evidence="3">Digestive gland</tissue>
    </source>
</reference>
<feature type="signal peptide" evidence="1">
    <location>
        <begin position="1"/>
        <end position="27"/>
    </location>
</feature>
<sequence length="228" mass="26711">MPISGRDAAVLCMLVCCVPLQYWLTRSTPSNPDQRAAEVYRILEQARAFLGTWFTTASWRDWLHKIYLKHMANDYSQWYLLDDDKSQGECPAVEVWNYRSPQGTFGMSPKPRLQHPKEVKWRVGQVVKHHEFGYKGVIVGWDIKAKAPQEWIMRQHKDNLHWQDQPNYTLLVDTDGRKIPQIAYVPQENITPLINEEVKHPDLHQYFDGFDGAQYIPCPWLRAVYPSD</sequence>
<proteinExistence type="predicted"/>
<dbReference type="OrthoDB" id="28868at2759"/>
<dbReference type="EMBL" id="JACEEZ010024737">
    <property type="protein sequence ID" value="KAG0709103.1"/>
    <property type="molecule type" value="Genomic_DNA"/>
</dbReference>
<dbReference type="PANTHER" id="PTHR48439">
    <property type="entry name" value="HEMIMETHYLATED DNA-BINDING DOMAIN-CONTAINING PROTEIN"/>
    <property type="match status" value="1"/>
</dbReference>
<dbReference type="Pfam" id="PF08755">
    <property type="entry name" value="YccV-like"/>
    <property type="match status" value="1"/>
</dbReference>
<dbReference type="SUPFAM" id="SSF141255">
    <property type="entry name" value="YccV-like"/>
    <property type="match status" value="1"/>
</dbReference>
<dbReference type="NCBIfam" id="TIGR02097">
    <property type="entry name" value="yccV"/>
    <property type="match status" value="1"/>
</dbReference>
<feature type="chain" id="PRO_5035230674" evidence="1">
    <location>
        <begin position="28"/>
        <end position="228"/>
    </location>
</feature>
<dbReference type="SMART" id="SM00992">
    <property type="entry name" value="YccV-like"/>
    <property type="match status" value="1"/>
</dbReference>
<dbReference type="PANTHER" id="PTHR48439:SF1">
    <property type="entry name" value="HEMIMETHYLATED DNA-BINDING DOMAIN-CONTAINING PROTEIN"/>
    <property type="match status" value="1"/>
</dbReference>
<feature type="domain" description="Hemimethylated DNA-binding" evidence="2">
    <location>
        <begin position="118"/>
        <end position="218"/>
    </location>
</feature>
<keyword evidence="1" id="KW-0732">Signal</keyword>
<dbReference type="Proteomes" id="UP000770661">
    <property type="component" value="Unassembled WGS sequence"/>
</dbReference>
<gene>
    <name evidence="3" type="primary">Fbxo21</name>
    <name evidence="3" type="ORF">GWK47_023956</name>
</gene>
<evidence type="ECO:0000256" key="1">
    <source>
        <dbReference type="SAM" id="SignalP"/>
    </source>
</evidence>
<evidence type="ECO:0000259" key="2">
    <source>
        <dbReference type="SMART" id="SM00992"/>
    </source>
</evidence>
<dbReference type="InterPro" id="IPR053189">
    <property type="entry name" value="Clp_protease_adapter_ClpF"/>
</dbReference>
<dbReference type="Gene3D" id="2.30.30.390">
    <property type="entry name" value="Hemimethylated DNA-binding domain"/>
    <property type="match status" value="1"/>
</dbReference>
<keyword evidence="4" id="KW-1185">Reference proteome</keyword>
<evidence type="ECO:0000313" key="3">
    <source>
        <dbReference type="EMBL" id="KAG0709103.1"/>
    </source>
</evidence>
<dbReference type="AlphaFoldDB" id="A0A8J4XNW3"/>
<dbReference type="InterPro" id="IPR036623">
    <property type="entry name" value="Hemimethylated_DNA-bd_sf"/>
</dbReference>